<feature type="transmembrane region" description="Helical" evidence="1">
    <location>
        <begin position="196"/>
        <end position="215"/>
    </location>
</feature>
<comment type="caution">
    <text evidence="2">The sequence shown here is derived from an EMBL/GenBank/DDBJ whole genome shotgun (WGS) entry which is preliminary data.</text>
</comment>
<dbReference type="AlphaFoldDB" id="A0A1F4Z1P6"/>
<feature type="transmembrane region" description="Helical" evidence="1">
    <location>
        <begin position="415"/>
        <end position="434"/>
    </location>
</feature>
<dbReference type="Proteomes" id="UP000176822">
    <property type="component" value="Unassembled WGS sequence"/>
</dbReference>
<evidence type="ECO:0000313" key="3">
    <source>
        <dbReference type="Proteomes" id="UP000176822"/>
    </source>
</evidence>
<keyword evidence="1" id="KW-1133">Transmembrane helix</keyword>
<organism evidence="2 3">
    <name type="scientific">Candidatus Amesbacteria bacterium RIFCSPLOWO2_01_FULL_47_33</name>
    <dbReference type="NCBI Taxonomy" id="1797258"/>
    <lineage>
        <taxon>Bacteria</taxon>
        <taxon>Candidatus Amesiibacteriota</taxon>
    </lineage>
</organism>
<feature type="transmembrane region" description="Helical" evidence="1">
    <location>
        <begin position="32"/>
        <end position="52"/>
    </location>
</feature>
<reference evidence="2 3" key="1">
    <citation type="journal article" date="2016" name="Nat. Commun.">
        <title>Thousands of microbial genomes shed light on interconnected biogeochemical processes in an aquifer system.</title>
        <authorList>
            <person name="Anantharaman K."/>
            <person name="Brown C.T."/>
            <person name="Hug L.A."/>
            <person name="Sharon I."/>
            <person name="Castelle C.J."/>
            <person name="Probst A.J."/>
            <person name="Thomas B.C."/>
            <person name="Singh A."/>
            <person name="Wilkins M.J."/>
            <person name="Karaoz U."/>
            <person name="Brodie E.L."/>
            <person name="Williams K.H."/>
            <person name="Hubbard S.S."/>
            <person name="Banfield J.F."/>
        </authorList>
    </citation>
    <scope>NUCLEOTIDE SEQUENCE [LARGE SCALE GENOMIC DNA]</scope>
</reference>
<name>A0A1F4Z1P6_9BACT</name>
<feature type="transmembrane region" description="Helical" evidence="1">
    <location>
        <begin position="264"/>
        <end position="284"/>
    </location>
</feature>
<protein>
    <recommendedName>
        <fullName evidence="4">Glycosyltransferase RgtA/B/C/D-like domain-containing protein</fullName>
    </recommendedName>
</protein>
<feature type="transmembrane region" description="Helical" evidence="1">
    <location>
        <begin position="364"/>
        <end position="382"/>
    </location>
</feature>
<keyword evidence="1" id="KW-0472">Membrane</keyword>
<keyword evidence="1" id="KW-0812">Transmembrane</keyword>
<evidence type="ECO:0000313" key="2">
    <source>
        <dbReference type="EMBL" id="OGD00100.1"/>
    </source>
</evidence>
<dbReference type="EMBL" id="MEXM01000045">
    <property type="protein sequence ID" value="OGD00100.1"/>
    <property type="molecule type" value="Genomic_DNA"/>
</dbReference>
<feature type="transmembrane region" description="Helical" evidence="1">
    <location>
        <begin position="7"/>
        <end position="26"/>
    </location>
</feature>
<evidence type="ECO:0000256" key="1">
    <source>
        <dbReference type="SAM" id="Phobius"/>
    </source>
</evidence>
<feature type="transmembrane region" description="Helical" evidence="1">
    <location>
        <begin position="339"/>
        <end position="357"/>
    </location>
</feature>
<gene>
    <name evidence="2" type="ORF">A2972_01130</name>
</gene>
<feature type="transmembrane region" description="Helical" evidence="1">
    <location>
        <begin position="64"/>
        <end position="83"/>
    </location>
</feature>
<sequence>MFDKSILKWLVLLCVWFAFFVSIGVYRGGYQGWYFGVWLGTQLLFPVVTWIYEKTIFKLNWKKVFTALLICLLPVLLRETLAIPGRINGDDINTAYFTVITDWRSINMFSGIPADKLKWVSQFPVPFFLFQKIFFNVFGENFDTVRRSVLPYVYIVSLGVYYIADKWWGWKAAVAAVVFYAFLAPSMYLETLGLHFVSSTAIFTVFAACVVAFLYKPDRTTAAAAGLAAGWCYLFYITSYIALGVLGVAWLAVAVKNPRDGFRLFIWSTIGAMLVLGPFVGYALGVDNYFGVRMGQVKFVPSEAISPARSRLMHLKATIRSMYTPGIGGAGGYNFGGQAFLEPVSLALLSTGLILVLYRTRGGFFVPVTLLGAFTAAAVSAWPPAFHRMSLGFPALVLAMAASVHHQKKLLLNAGWWWAVAVILTYTAANLDLWKKMAYETGVNHDISLARHLTENFPDRTIRMAAFPGYVFERMYRFFPGSNRPILETDYHANLLNRFTPDEKYVYAMIYAEEFGPKFQAMDPVGKLYRYSDVYSIFAN</sequence>
<feature type="transmembrane region" description="Helical" evidence="1">
    <location>
        <begin position="227"/>
        <end position="252"/>
    </location>
</feature>
<feature type="transmembrane region" description="Helical" evidence="1">
    <location>
        <begin position="119"/>
        <end position="137"/>
    </location>
</feature>
<evidence type="ECO:0008006" key="4">
    <source>
        <dbReference type="Google" id="ProtNLM"/>
    </source>
</evidence>
<proteinExistence type="predicted"/>
<feature type="transmembrane region" description="Helical" evidence="1">
    <location>
        <begin position="149"/>
        <end position="164"/>
    </location>
</feature>
<feature type="transmembrane region" description="Helical" evidence="1">
    <location>
        <begin position="170"/>
        <end position="189"/>
    </location>
</feature>
<accession>A0A1F4Z1P6</accession>